<dbReference type="EMBL" id="WBMO01000004">
    <property type="protein sequence ID" value="MDV2477405.1"/>
    <property type="molecule type" value="Genomic_DNA"/>
</dbReference>
<gene>
    <name evidence="1" type="ORF">F8M49_20910</name>
    <name evidence="2" type="ORF">F8M49_22140</name>
    <name evidence="3" type="ORF">F8M49_22405</name>
</gene>
<dbReference type="EMBL" id="WBMO01000005">
    <property type="protein sequence ID" value="MDV2477455.1"/>
    <property type="molecule type" value="Genomic_DNA"/>
</dbReference>
<accession>A0ABU3WTQ8</accession>
<protein>
    <submittedName>
        <fullName evidence="2">Uncharacterized protein</fullName>
    </submittedName>
</protein>
<evidence type="ECO:0000313" key="3">
    <source>
        <dbReference type="EMBL" id="MDV2477455.1"/>
    </source>
</evidence>
<proteinExistence type="predicted"/>
<dbReference type="Proteomes" id="UP001275440">
    <property type="component" value="Unassembled WGS sequence"/>
</dbReference>
<evidence type="ECO:0000313" key="4">
    <source>
        <dbReference type="Proteomes" id="UP001275440"/>
    </source>
</evidence>
<evidence type="ECO:0000313" key="2">
    <source>
        <dbReference type="EMBL" id="MDV2477405.1"/>
    </source>
</evidence>
<reference evidence="2 4" key="1">
    <citation type="submission" date="2019-10" db="EMBL/GenBank/DDBJ databases">
        <title>Draft Genome Assembly of Rhodococcus zopfii DSM44189.</title>
        <authorList>
            <person name="Sutton J.M."/>
            <person name="Akob D.M."/>
            <person name="Bushman T.J."/>
        </authorList>
    </citation>
    <scope>NUCLEOTIDE SEQUENCE [LARGE SCALE GENOMIC DNA]</scope>
    <source>
        <strain evidence="2 4">DSM 44189</strain>
    </source>
</reference>
<name>A0ABU3WTQ8_9NOCA</name>
<organism evidence="2 4">
    <name type="scientific">Rhodococcus zopfii</name>
    <dbReference type="NCBI Taxonomy" id="43772"/>
    <lineage>
        <taxon>Bacteria</taxon>
        <taxon>Bacillati</taxon>
        <taxon>Actinomycetota</taxon>
        <taxon>Actinomycetes</taxon>
        <taxon>Mycobacteriales</taxon>
        <taxon>Nocardiaceae</taxon>
        <taxon>Rhodococcus</taxon>
    </lineage>
</organism>
<dbReference type="EMBL" id="WBMO01000001">
    <property type="protein sequence ID" value="MDV2477183.1"/>
    <property type="molecule type" value="Genomic_DNA"/>
</dbReference>
<sequence>MGASYELRDARRKNKRIAAQLIAVNTLHSEVNGTCVCCDVPAPCPTRTVSRAARRLVAGDDGPRVDARTAGETAVARYLADNGVDLGVLYRAATDGEAEGSGR</sequence>
<keyword evidence="4" id="KW-1185">Reference proteome</keyword>
<evidence type="ECO:0000313" key="1">
    <source>
        <dbReference type="EMBL" id="MDV2477183.1"/>
    </source>
</evidence>
<comment type="caution">
    <text evidence="2">The sequence shown here is derived from an EMBL/GenBank/DDBJ whole genome shotgun (WGS) entry which is preliminary data.</text>
</comment>